<dbReference type="OrthoDB" id="282600at2"/>
<dbReference type="InterPro" id="IPR051172">
    <property type="entry name" value="Chlamydia_OmcB"/>
</dbReference>
<dbReference type="InterPro" id="IPR047589">
    <property type="entry name" value="DUF11_rpt"/>
</dbReference>
<dbReference type="Proteomes" id="UP000221734">
    <property type="component" value="Chromosome Kuenenia_stuttgartiensis_MBR1"/>
</dbReference>
<reference evidence="4" key="1">
    <citation type="submission" date="2017-10" db="EMBL/GenBank/DDBJ databases">
        <authorList>
            <person name="Frank J."/>
        </authorList>
    </citation>
    <scope>NUCLEOTIDE SEQUENCE [LARGE SCALE GENOMIC DNA]</scope>
</reference>
<keyword evidence="4" id="KW-1185">Reference proteome</keyword>
<dbReference type="PANTHER" id="PTHR34819:SF3">
    <property type="entry name" value="CELL SURFACE PROTEIN"/>
    <property type="match status" value="1"/>
</dbReference>
<dbReference type="NCBIfam" id="TIGR01451">
    <property type="entry name" value="B_ant_repeat"/>
    <property type="match status" value="1"/>
</dbReference>
<dbReference type="Gene3D" id="2.60.40.10">
    <property type="entry name" value="Immunoglobulins"/>
    <property type="match status" value="2"/>
</dbReference>
<sequence length="549" mass="59267">MKINHLRKMFLVVPLFILWAVIGSNSWGSGIKHDPDEKGKHYHGHINDEPGPRHYETIHSEKEKPKPKPKPEPKSDMLITSMAYPTGNKDCCSVIYMEKIAPRTGAVGVPYEYVIKVTNLIDSKIDDVEVIHSLPGNFNITGSDPDMLKSINDSMKEGIAVWELGTLQPHETKIIRLAGTPTKEGKMPFCTDLEYQLPDICLEPEILQPKLLLSKKAPESVLLCDTIPLTFVVQNSGTGMARDVQIKESLPDGLTTQDGHASVIMKIGTLAPGESRTATLNVTAERIGEYHNIATAVADGGLSIESNKTSTVVLQPKLEIVNTGPDNIYLGRNITYDISVSNIGNGPASATVVTDTILANATFLNATNGGAMSAGGVKWNLGTLQPNDSKKLSITVQPNGIGTVENKATAEAVCAEAVFATVTTDVAGISAILLEVVDVHDPIEVGHDEIYIITVTNQGTDHSRNIRITCTLEDSMEYISSGGATSGTIDGEGRTVTFSPLPSLAPKATATWKVEVKALSDGDARFKVNMTDDRLTRPVEETEATHFYE</sequence>
<proteinExistence type="predicted"/>
<feature type="domain" description="DUF11" evidence="2">
    <location>
        <begin position="220"/>
        <end position="301"/>
    </location>
</feature>
<organism evidence="3 4">
    <name type="scientific">Kuenenia stuttgartiensis</name>
    <dbReference type="NCBI Taxonomy" id="174633"/>
    <lineage>
        <taxon>Bacteria</taxon>
        <taxon>Pseudomonadati</taxon>
        <taxon>Planctomycetota</taxon>
        <taxon>Candidatus Brocadiia</taxon>
        <taxon>Candidatus Brocadiales</taxon>
        <taxon>Candidatus Brocadiaceae</taxon>
        <taxon>Candidatus Kuenenia</taxon>
    </lineage>
</organism>
<evidence type="ECO:0000313" key="4">
    <source>
        <dbReference type="Proteomes" id="UP000221734"/>
    </source>
</evidence>
<feature type="domain" description="DUF11" evidence="2">
    <location>
        <begin position="442"/>
        <end position="532"/>
    </location>
</feature>
<dbReference type="KEGG" id="kst:KSMBR1_1738"/>
<evidence type="ECO:0000256" key="1">
    <source>
        <dbReference type="SAM" id="MobiDB-lite"/>
    </source>
</evidence>
<name>A0A2C9CHK8_KUEST</name>
<dbReference type="EMBL" id="LT934425">
    <property type="protein sequence ID" value="SOH04237.1"/>
    <property type="molecule type" value="Genomic_DNA"/>
</dbReference>
<dbReference type="PANTHER" id="PTHR34819">
    <property type="entry name" value="LARGE CYSTEINE-RICH PERIPLASMIC PROTEIN OMCB"/>
    <property type="match status" value="1"/>
</dbReference>
<dbReference type="Pfam" id="PF01345">
    <property type="entry name" value="DUF11"/>
    <property type="match status" value="3"/>
</dbReference>
<feature type="compositionally biased region" description="Basic and acidic residues" evidence="1">
    <location>
        <begin position="33"/>
        <end position="75"/>
    </location>
</feature>
<dbReference type="RefSeq" id="WP_157820490.1">
    <property type="nucleotide sequence ID" value="NZ_LT934425.1"/>
</dbReference>
<feature type="domain" description="DUF11" evidence="2">
    <location>
        <begin position="319"/>
        <end position="412"/>
    </location>
</feature>
<evidence type="ECO:0000259" key="2">
    <source>
        <dbReference type="Pfam" id="PF01345"/>
    </source>
</evidence>
<protein>
    <recommendedName>
        <fullName evidence="2">DUF11 domain-containing protein</fullName>
    </recommendedName>
</protein>
<gene>
    <name evidence="3" type="ORF">KSMBR1_1738</name>
</gene>
<feature type="region of interest" description="Disordered" evidence="1">
    <location>
        <begin position="33"/>
        <end position="76"/>
    </location>
</feature>
<dbReference type="InterPro" id="IPR001434">
    <property type="entry name" value="OmcB-like_DUF11"/>
</dbReference>
<evidence type="ECO:0000313" key="3">
    <source>
        <dbReference type="EMBL" id="SOH04237.1"/>
    </source>
</evidence>
<dbReference type="InterPro" id="IPR013783">
    <property type="entry name" value="Ig-like_fold"/>
</dbReference>
<accession>A0A2C9CHK8</accession>
<dbReference type="AlphaFoldDB" id="A0A2C9CHK8"/>